<dbReference type="GO" id="GO:0005634">
    <property type="term" value="C:nucleus"/>
    <property type="evidence" value="ECO:0007669"/>
    <property type="project" value="UniProtKB-SubCell"/>
</dbReference>
<evidence type="ECO:0000256" key="6">
    <source>
        <dbReference type="SAM" id="Coils"/>
    </source>
</evidence>
<evidence type="ECO:0000313" key="8">
    <source>
        <dbReference type="EMBL" id="KAK8948715.1"/>
    </source>
</evidence>
<dbReference type="SMART" id="SM00432">
    <property type="entry name" value="MADS"/>
    <property type="match status" value="1"/>
</dbReference>
<keyword evidence="9" id="KW-1185">Reference proteome</keyword>
<evidence type="ECO:0000256" key="4">
    <source>
        <dbReference type="ARBA" id="ARBA00023163"/>
    </source>
</evidence>
<evidence type="ECO:0000259" key="7">
    <source>
        <dbReference type="PROSITE" id="PS50066"/>
    </source>
</evidence>
<comment type="subcellular location">
    <subcellularLocation>
        <location evidence="1">Nucleus</location>
    </subcellularLocation>
</comment>
<sequence length="248" mass="27341">MEEEQQSMTRKKVTLAYIPNDATRRATLKKRRRGLMKKVAELSVLCGVPACAVVYAPQDDKPEIFPSAEEAKQIFTDLGNMPEIDKNKKMVNQKTFLEQRLLKLNQQVRRLDHENRELAGAVCLRRCLAGLPVEILNKEDAEALLELLDRRAKAVQTRLHQLGAPPIPLGLPAPPLLAMPVAERSGFDAPAIEAMRRCNWIGCGGEVASGMMDYGQPMVGGSGCGDSAGDDDVLSLFLEQEFITCPLN</sequence>
<dbReference type="AlphaFoldDB" id="A0AAP0BRU1"/>
<evidence type="ECO:0000256" key="1">
    <source>
        <dbReference type="ARBA" id="ARBA00004123"/>
    </source>
</evidence>
<dbReference type="GO" id="GO:0045944">
    <property type="term" value="P:positive regulation of transcription by RNA polymerase II"/>
    <property type="evidence" value="ECO:0007669"/>
    <property type="project" value="InterPro"/>
</dbReference>
<gene>
    <name evidence="8" type="primary">AGL80</name>
    <name evidence="8" type="ORF">KSP39_PZI005550</name>
</gene>
<dbReference type="SUPFAM" id="SSF55455">
    <property type="entry name" value="SRF-like"/>
    <property type="match status" value="1"/>
</dbReference>
<dbReference type="GO" id="GO:0000981">
    <property type="term" value="F:DNA-binding transcription factor activity, RNA polymerase II-specific"/>
    <property type="evidence" value="ECO:0007669"/>
    <property type="project" value="InterPro"/>
</dbReference>
<feature type="domain" description="MADS-box" evidence="7">
    <location>
        <begin position="8"/>
        <end position="56"/>
    </location>
</feature>
<organism evidence="8 9">
    <name type="scientific">Platanthera zijinensis</name>
    <dbReference type="NCBI Taxonomy" id="2320716"/>
    <lineage>
        <taxon>Eukaryota</taxon>
        <taxon>Viridiplantae</taxon>
        <taxon>Streptophyta</taxon>
        <taxon>Embryophyta</taxon>
        <taxon>Tracheophyta</taxon>
        <taxon>Spermatophyta</taxon>
        <taxon>Magnoliopsida</taxon>
        <taxon>Liliopsida</taxon>
        <taxon>Asparagales</taxon>
        <taxon>Orchidaceae</taxon>
        <taxon>Orchidoideae</taxon>
        <taxon>Orchideae</taxon>
        <taxon>Orchidinae</taxon>
        <taxon>Platanthera</taxon>
    </lineage>
</organism>
<dbReference type="GO" id="GO:0000987">
    <property type="term" value="F:cis-regulatory region sequence-specific DNA binding"/>
    <property type="evidence" value="ECO:0007669"/>
    <property type="project" value="InterPro"/>
</dbReference>
<evidence type="ECO:0000256" key="2">
    <source>
        <dbReference type="ARBA" id="ARBA00023015"/>
    </source>
</evidence>
<dbReference type="PANTHER" id="PTHR48019">
    <property type="entry name" value="SERUM RESPONSE FACTOR HOMOLOG"/>
    <property type="match status" value="1"/>
</dbReference>
<name>A0AAP0BRU1_9ASPA</name>
<proteinExistence type="predicted"/>
<protein>
    <submittedName>
        <fullName evidence="8">Agamous-like MADS-box protein AGL80</fullName>
    </submittedName>
</protein>
<dbReference type="Proteomes" id="UP001418222">
    <property type="component" value="Unassembled WGS sequence"/>
</dbReference>
<dbReference type="InterPro" id="IPR002100">
    <property type="entry name" value="TF_MADSbox"/>
</dbReference>
<dbReference type="InterPro" id="IPR050142">
    <property type="entry name" value="MADS-box/MEF2_TF"/>
</dbReference>
<dbReference type="InterPro" id="IPR033897">
    <property type="entry name" value="SRF-like_MADS-box"/>
</dbReference>
<dbReference type="Gene3D" id="3.40.1810.10">
    <property type="entry name" value="Transcription factor, MADS-box"/>
    <property type="match status" value="1"/>
</dbReference>
<dbReference type="PROSITE" id="PS50066">
    <property type="entry name" value="MADS_BOX_2"/>
    <property type="match status" value="1"/>
</dbReference>
<evidence type="ECO:0000256" key="3">
    <source>
        <dbReference type="ARBA" id="ARBA00023125"/>
    </source>
</evidence>
<accession>A0AAP0BRU1</accession>
<feature type="coiled-coil region" evidence="6">
    <location>
        <begin position="87"/>
        <end position="158"/>
    </location>
</feature>
<reference evidence="8 9" key="1">
    <citation type="journal article" date="2022" name="Nat. Plants">
        <title>Genomes of leafy and leafless Platanthera orchids illuminate the evolution of mycoheterotrophy.</title>
        <authorList>
            <person name="Li M.H."/>
            <person name="Liu K.W."/>
            <person name="Li Z."/>
            <person name="Lu H.C."/>
            <person name="Ye Q.L."/>
            <person name="Zhang D."/>
            <person name="Wang J.Y."/>
            <person name="Li Y.F."/>
            <person name="Zhong Z.M."/>
            <person name="Liu X."/>
            <person name="Yu X."/>
            <person name="Liu D.K."/>
            <person name="Tu X.D."/>
            <person name="Liu B."/>
            <person name="Hao Y."/>
            <person name="Liao X.Y."/>
            <person name="Jiang Y.T."/>
            <person name="Sun W.H."/>
            <person name="Chen J."/>
            <person name="Chen Y.Q."/>
            <person name="Ai Y."/>
            <person name="Zhai J.W."/>
            <person name="Wu S.S."/>
            <person name="Zhou Z."/>
            <person name="Hsiao Y.Y."/>
            <person name="Wu W.L."/>
            <person name="Chen Y.Y."/>
            <person name="Lin Y.F."/>
            <person name="Hsu J.L."/>
            <person name="Li C.Y."/>
            <person name="Wang Z.W."/>
            <person name="Zhao X."/>
            <person name="Zhong W.Y."/>
            <person name="Ma X.K."/>
            <person name="Ma L."/>
            <person name="Huang J."/>
            <person name="Chen G.Z."/>
            <person name="Huang M.Z."/>
            <person name="Huang L."/>
            <person name="Peng D.H."/>
            <person name="Luo Y.B."/>
            <person name="Zou S.Q."/>
            <person name="Chen S.P."/>
            <person name="Lan S."/>
            <person name="Tsai W.C."/>
            <person name="Van de Peer Y."/>
            <person name="Liu Z.J."/>
        </authorList>
    </citation>
    <scope>NUCLEOTIDE SEQUENCE [LARGE SCALE GENOMIC DNA]</scope>
    <source>
        <strain evidence="8">Lor287</strain>
    </source>
</reference>
<dbReference type="EMBL" id="JBBWWQ010000004">
    <property type="protein sequence ID" value="KAK8948715.1"/>
    <property type="molecule type" value="Genomic_DNA"/>
</dbReference>
<keyword evidence="6" id="KW-0175">Coiled coil</keyword>
<dbReference type="Pfam" id="PF00319">
    <property type="entry name" value="SRF-TF"/>
    <property type="match status" value="1"/>
</dbReference>
<dbReference type="InterPro" id="IPR036879">
    <property type="entry name" value="TF_MADSbox_sf"/>
</dbReference>
<dbReference type="CDD" id="cd00266">
    <property type="entry name" value="MADS_SRF_like"/>
    <property type="match status" value="1"/>
</dbReference>
<keyword evidence="3" id="KW-0238">DNA-binding</keyword>
<evidence type="ECO:0000256" key="5">
    <source>
        <dbReference type="ARBA" id="ARBA00023242"/>
    </source>
</evidence>
<comment type="caution">
    <text evidence="8">The sequence shown here is derived from an EMBL/GenBank/DDBJ whole genome shotgun (WGS) entry which is preliminary data.</text>
</comment>
<evidence type="ECO:0000313" key="9">
    <source>
        <dbReference type="Proteomes" id="UP001418222"/>
    </source>
</evidence>
<dbReference type="PRINTS" id="PR00404">
    <property type="entry name" value="MADSDOMAIN"/>
</dbReference>
<dbReference type="GO" id="GO:0046983">
    <property type="term" value="F:protein dimerization activity"/>
    <property type="evidence" value="ECO:0007669"/>
    <property type="project" value="InterPro"/>
</dbReference>
<keyword evidence="4" id="KW-0804">Transcription</keyword>
<keyword evidence="5" id="KW-0539">Nucleus</keyword>
<keyword evidence="2" id="KW-0805">Transcription regulation</keyword>